<dbReference type="NCBIfam" id="TIGR00229">
    <property type="entry name" value="sensory_box"/>
    <property type="match status" value="1"/>
</dbReference>
<evidence type="ECO:0000313" key="9">
    <source>
        <dbReference type="Proteomes" id="UP000697710"/>
    </source>
</evidence>
<evidence type="ECO:0000313" key="8">
    <source>
        <dbReference type="EMBL" id="MCA9726425.1"/>
    </source>
</evidence>
<keyword evidence="4" id="KW-0238">DNA-binding</keyword>
<dbReference type="InterPro" id="IPR025662">
    <property type="entry name" value="Sigma_54_int_dom_ATP-bd_1"/>
</dbReference>
<dbReference type="SUPFAM" id="SSF55785">
    <property type="entry name" value="PYP-like sensor domain (PAS domain)"/>
    <property type="match status" value="2"/>
</dbReference>
<evidence type="ECO:0000256" key="4">
    <source>
        <dbReference type="ARBA" id="ARBA00023125"/>
    </source>
</evidence>
<sequence length="550" mass="61320">MISAQWLDAIDEPMLAIDADGRIAASNEAAATLSGRGRLDLVGQPCSILFPKSLCSRTDLDPGPISRWETTLLRRDGVEISVRVSRAHLEIAEQTVWTLFTIRASDERPESEAPLARLDRSLLDTLEEGVVTIDDGWRVTALNHAAQRILGTPEHTAIGSLCSHVLRSEACQDGCPLARALEQRSSVRNERVHLTRHDGGPVSVSMNCAILRDPCGEARGGVLSFRELTEPREVRSSFVGDGFHGMIARSAPMRHVFRLIEDVADSPSTVLITGESGVGKELVAEAIQQESTRRHGPFVKVNCAVFSEGVLESELFGHVKGSFTGAGRDHRGRFELAHGGTLFLDEISEISPRLQVKLLRVLQDRRFERVGDEATLEVDLRLIAATNRDLEALVREGKFREDLYYRLNVIPIRVPPLRDRRDDVRLLVDHFVHKLAHLTRKPVRFVDEEALAHLVSYRWPGNVRQLENAIEYAFARAHGEVLTLDLFPPDILRGGSEQGSPIPSESVEAARIRAVLDRHHWHHAKAAAELGISRTTLWRRMRRLGLDTET</sequence>
<dbReference type="InterPro" id="IPR000014">
    <property type="entry name" value="PAS"/>
</dbReference>
<keyword evidence="2" id="KW-0067">ATP-binding</keyword>
<dbReference type="FunFam" id="3.40.50.300:FF:000006">
    <property type="entry name" value="DNA-binding transcriptional regulator NtrC"/>
    <property type="match status" value="1"/>
</dbReference>
<protein>
    <submittedName>
        <fullName evidence="8">Sigma 54-interacting transcriptional regulator</fullName>
    </submittedName>
</protein>
<dbReference type="Proteomes" id="UP000697710">
    <property type="component" value="Unassembled WGS sequence"/>
</dbReference>
<dbReference type="Pfam" id="PF08448">
    <property type="entry name" value="PAS_4"/>
    <property type="match status" value="1"/>
</dbReference>
<dbReference type="InterPro" id="IPR025944">
    <property type="entry name" value="Sigma_54_int_dom_CS"/>
</dbReference>
<dbReference type="InterPro" id="IPR058031">
    <property type="entry name" value="AAA_lid_NorR"/>
</dbReference>
<evidence type="ECO:0000256" key="5">
    <source>
        <dbReference type="ARBA" id="ARBA00023163"/>
    </source>
</evidence>
<gene>
    <name evidence="8" type="ORF">KC729_02005</name>
</gene>
<dbReference type="InterPro" id="IPR009057">
    <property type="entry name" value="Homeodomain-like_sf"/>
</dbReference>
<proteinExistence type="predicted"/>
<evidence type="ECO:0000256" key="3">
    <source>
        <dbReference type="ARBA" id="ARBA00023015"/>
    </source>
</evidence>
<dbReference type="GO" id="GO:0005524">
    <property type="term" value="F:ATP binding"/>
    <property type="evidence" value="ECO:0007669"/>
    <property type="project" value="UniProtKB-KW"/>
</dbReference>
<evidence type="ECO:0000256" key="1">
    <source>
        <dbReference type="ARBA" id="ARBA00022741"/>
    </source>
</evidence>
<dbReference type="InterPro" id="IPR025943">
    <property type="entry name" value="Sigma_54_int_dom_ATP-bd_2"/>
</dbReference>
<keyword evidence="1" id="KW-0547">Nucleotide-binding</keyword>
<dbReference type="PROSITE" id="PS00688">
    <property type="entry name" value="SIGMA54_INTERACT_3"/>
    <property type="match status" value="1"/>
</dbReference>
<dbReference type="InterPro" id="IPR003593">
    <property type="entry name" value="AAA+_ATPase"/>
</dbReference>
<dbReference type="Pfam" id="PF00158">
    <property type="entry name" value="Sigma54_activat"/>
    <property type="match status" value="1"/>
</dbReference>
<dbReference type="GO" id="GO:0043565">
    <property type="term" value="F:sequence-specific DNA binding"/>
    <property type="evidence" value="ECO:0007669"/>
    <property type="project" value="InterPro"/>
</dbReference>
<dbReference type="SUPFAM" id="SSF52540">
    <property type="entry name" value="P-loop containing nucleoside triphosphate hydrolases"/>
    <property type="match status" value="1"/>
</dbReference>
<dbReference type="Pfam" id="PF00989">
    <property type="entry name" value="PAS"/>
    <property type="match status" value="1"/>
</dbReference>
<dbReference type="PANTHER" id="PTHR32071:SF122">
    <property type="entry name" value="SIGMA FACTOR"/>
    <property type="match status" value="1"/>
</dbReference>
<dbReference type="PROSITE" id="PS00676">
    <property type="entry name" value="SIGMA54_INTERACT_2"/>
    <property type="match status" value="1"/>
</dbReference>
<dbReference type="InterPro" id="IPR013767">
    <property type="entry name" value="PAS_fold"/>
</dbReference>
<dbReference type="PROSITE" id="PS50045">
    <property type="entry name" value="SIGMA54_INTERACT_4"/>
    <property type="match status" value="1"/>
</dbReference>
<dbReference type="GO" id="GO:0006355">
    <property type="term" value="P:regulation of DNA-templated transcription"/>
    <property type="evidence" value="ECO:0007669"/>
    <property type="project" value="InterPro"/>
</dbReference>
<dbReference type="CDD" id="cd00009">
    <property type="entry name" value="AAA"/>
    <property type="match status" value="1"/>
</dbReference>
<dbReference type="SUPFAM" id="SSF46689">
    <property type="entry name" value="Homeodomain-like"/>
    <property type="match status" value="1"/>
</dbReference>
<comment type="caution">
    <text evidence="8">The sequence shown here is derived from an EMBL/GenBank/DDBJ whole genome shotgun (WGS) entry which is preliminary data.</text>
</comment>
<name>A0A956LY90_UNCEI</name>
<dbReference type="EMBL" id="JAGQHR010000029">
    <property type="protein sequence ID" value="MCA9726425.1"/>
    <property type="molecule type" value="Genomic_DNA"/>
</dbReference>
<dbReference type="InterPro" id="IPR002197">
    <property type="entry name" value="HTH_Fis"/>
</dbReference>
<feature type="domain" description="Sigma-54 factor interaction" evidence="6">
    <location>
        <begin position="246"/>
        <end position="475"/>
    </location>
</feature>
<reference evidence="8" key="1">
    <citation type="submission" date="2020-04" db="EMBL/GenBank/DDBJ databases">
        <authorList>
            <person name="Zhang T."/>
        </authorList>
    </citation>
    <scope>NUCLEOTIDE SEQUENCE</scope>
    <source>
        <strain evidence="8">HKST-UBA01</strain>
    </source>
</reference>
<dbReference type="AlphaFoldDB" id="A0A956LY90"/>
<dbReference type="Pfam" id="PF02954">
    <property type="entry name" value="HTH_8"/>
    <property type="match status" value="1"/>
</dbReference>
<dbReference type="PROSITE" id="PS50112">
    <property type="entry name" value="PAS"/>
    <property type="match status" value="1"/>
</dbReference>
<keyword evidence="5" id="KW-0804">Transcription</keyword>
<dbReference type="PROSITE" id="PS00675">
    <property type="entry name" value="SIGMA54_INTERACT_1"/>
    <property type="match status" value="1"/>
</dbReference>
<dbReference type="Pfam" id="PF25601">
    <property type="entry name" value="AAA_lid_14"/>
    <property type="match status" value="1"/>
</dbReference>
<organism evidence="8 9">
    <name type="scientific">Eiseniibacteriota bacterium</name>
    <dbReference type="NCBI Taxonomy" id="2212470"/>
    <lineage>
        <taxon>Bacteria</taxon>
        <taxon>Candidatus Eiseniibacteriota</taxon>
    </lineage>
</organism>
<dbReference type="Gene3D" id="3.40.50.300">
    <property type="entry name" value="P-loop containing nucleotide triphosphate hydrolases"/>
    <property type="match status" value="1"/>
</dbReference>
<keyword evidence="3" id="KW-0805">Transcription regulation</keyword>
<accession>A0A956LY90</accession>
<dbReference type="SMART" id="SM00382">
    <property type="entry name" value="AAA"/>
    <property type="match status" value="1"/>
</dbReference>
<dbReference type="Gene3D" id="1.10.10.60">
    <property type="entry name" value="Homeodomain-like"/>
    <property type="match status" value="1"/>
</dbReference>
<dbReference type="PANTHER" id="PTHR32071">
    <property type="entry name" value="TRANSCRIPTIONAL REGULATORY PROTEIN"/>
    <property type="match status" value="1"/>
</dbReference>
<dbReference type="InterPro" id="IPR027417">
    <property type="entry name" value="P-loop_NTPase"/>
</dbReference>
<evidence type="ECO:0000259" key="7">
    <source>
        <dbReference type="PROSITE" id="PS50112"/>
    </source>
</evidence>
<dbReference type="Gene3D" id="1.10.8.60">
    <property type="match status" value="1"/>
</dbReference>
<feature type="domain" description="PAS" evidence="7">
    <location>
        <begin position="7"/>
        <end position="44"/>
    </location>
</feature>
<dbReference type="Gene3D" id="3.30.450.20">
    <property type="entry name" value="PAS domain"/>
    <property type="match status" value="2"/>
</dbReference>
<evidence type="ECO:0000256" key="2">
    <source>
        <dbReference type="ARBA" id="ARBA00022840"/>
    </source>
</evidence>
<dbReference type="InterPro" id="IPR013656">
    <property type="entry name" value="PAS_4"/>
</dbReference>
<dbReference type="PRINTS" id="PR01590">
    <property type="entry name" value="HTHFIS"/>
</dbReference>
<dbReference type="InterPro" id="IPR002078">
    <property type="entry name" value="Sigma_54_int"/>
</dbReference>
<dbReference type="CDD" id="cd00130">
    <property type="entry name" value="PAS"/>
    <property type="match status" value="2"/>
</dbReference>
<reference evidence="8" key="2">
    <citation type="journal article" date="2021" name="Microbiome">
        <title>Successional dynamics and alternative stable states in a saline activated sludge microbial community over 9 years.</title>
        <authorList>
            <person name="Wang Y."/>
            <person name="Ye J."/>
            <person name="Ju F."/>
            <person name="Liu L."/>
            <person name="Boyd J.A."/>
            <person name="Deng Y."/>
            <person name="Parks D.H."/>
            <person name="Jiang X."/>
            <person name="Yin X."/>
            <person name="Woodcroft B.J."/>
            <person name="Tyson G.W."/>
            <person name="Hugenholtz P."/>
            <person name="Polz M.F."/>
            <person name="Zhang T."/>
        </authorList>
    </citation>
    <scope>NUCLEOTIDE SEQUENCE</scope>
    <source>
        <strain evidence="8">HKST-UBA01</strain>
    </source>
</reference>
<evidence type="ECO:0000259" key="6">
    <source>
        <dbReference type="PROSITE" id="PS50045"/>
    </source>
</evidence>
<dbReference type="SMART" id="SM00091">
    <property type="entry name" value="PAS"/>
    <property type="match status" value="2"/>
</dbReference>
<dbReference type="InterPro" id="IPR035965">
    <property type="entry name" value="PAS-like_dom_sf"/>
</dbReference>